<dbReference type="Pfam" id="PF00078">
    <property type="entry name" value="RVT_1"/>
    <property type="match status" value="1"/>
</dbReference>
<dbReference type="AlphaFoldDB" id="A0A438HVT8"/>
<comment type="caution">
    <text evidence="2">The sequence shown here is derived from an EMBL/GenBank/DDBJ whole genome shotgun (WGS) entry which is preliminary data.</text>
</comment>
<protein>
    <recommendedName>
        <fullName evidence="1">Reverse transcriptase domain-containing protein</fullName>
    </recommendedName>
</protein>
<dbReference type="SUPFAM" id="SSF56672">
    <property type="entry name" value="DNA/RNA polymerases"/>
    <property type="match status" value="1"/>
</dbReference>
<accession>A0A438HVT8</accession>
<sequence>MWLKEEGFKDVPRTWWEGLNFFGVASFILVEKLKAVKPLLKRWNKEVFGLYESKNLGWKLERFIKNGFLWKKRQGNKNQGIWFKERDRNMRFFHRMTNAHRRRDQMARVKIDGVWVTQDKDLRVAVGRAFQLLLFTNDDWRPNLSELSFERFEDSEITGDKAPGLDGFSMAFCVDSEERGGRGLKGFQANKLGGGGGLYKWLAKGRQITDAVLIANEATYSILKSNEGAILCKVDIEKVYDHVEWSFLLSVMEKMGFEEKWLRQGDPLSPYLFVIAMEALSCLLRRAVCGGFLSTCQVRGRGRERVKVSHLLFADDTLIFYEAREKQMMFLRWLLMWFEAISGLGERISFGKMVDGLSRRERGPGVKNLAMLDKALLRKWSWCYANEKEAFWNQVIRGKYENVKVMFSRSKGGVWCRPVESN</sequence>
<name>A0A438HVT8_VITVI</name>
<feature type="domain" description="Reverse transcriptase" evidence="1">
    <location>
        <begin position="219"/>
        <end position="338"/>
    </location>
</feature>
<dbReference type="InterPro" id="IPR000477">
    <property type="entry name" value="RT_dom"/>
</dbReference>
<organism evidence="2 3">
    <name type="scientific">Vitis vinifera</name>
    <name type="common">Grape</name>
    <dbReference type="NCBI Taxonomy" id="29760"/>
    <lineage>
        <taxon>Eukaryota</taxon>
        <taxon>Viridiplantae</taxon>
        <taxon>Streptophyta</taxon>
        <taxon>Embryophyta</taxon>
        <taxon>Tracheophyta</taxon>
        <taxon>Spermatophyta</taxon>
        <taxon>Magnoliopsida</taxon>
        <taxon>eudicotyledons</taxon>
        <taxon>Gunneridae</taxon>
        <taxon>Pentapetalae</taxon>
        <taxon>rosids</taxon>
        <taxon>Vitales</taxon>
        <taxon>Vitaceae</taxon>
        <taxon>Viteae</taxon>
        <taxon>Vitis</taxon>
    </lineage>
</organism>
<reference evidence="2 3" key="1">
    <citation type="journal article" date="2018" name="PLoS Genet.">
        <title>Population sequencing reveals clonal diversity and ancestral inbreeding in the grapevine cultivar Chardonnay.</title>
        <authorList>
            <person name="Roach M.J."/>
            <person name="Johnson D.L."/>
            <person name="Bohlmann J."/>
            <person name="van Vuuren H.J."/>
            <person name="Jones S.J."/>
            <person name="Pretorius I.S."/>
            <person name="Schmidt S.A."/>
            <person name="Borneman A.R."/>
        </authorList>
    </citation>
    <scope>NUCLEOTIDE SEQUENCE [LARGE SCALE GENOMIC DNA]</scope>
    <source>
        <strain evidence="3">cv. Chardonnay</strain>
        <tissue evidence="2">Leaf</tissue>
    </source>
</reference>
<dbReference type="Proteomes" id="UP000288805">
    <property type="component" value="Unassembled WGS sequence"/>
</dbReference>
<evidence type="ECO:0000313" key="3">
    <source>
        <dbReference type="Proteomes" id="UP000288805"/>
    </source>
</evidence>
<dbReference type="InterPro" id="IPR052343">
    <property type="entry name" value="Retrotransposon-Effector_Assoc"/>
</dbReference>
<dbReference type="PANTHER" id="PTHR46890">
    <property type="entry name" value="NON-LTR RETROLELEMENT REVERSE TRANSCRIPTASE-LIKE PROTEIN-RELATED"/>
    <property type="match status" value="1"/>
</dbReference>
<gene>
    <name evidence="2" type="ORF">CK203_032971</name>
</gene>
<dbReference type="InterPro" id="IPR043502">
    <property type="entry name" value="DNA/RNA_pol_sf"/>
</dbReference>
<evidence type="ECO:0000313" key="2">
    <source>
        <dbReference type="EMBL" id="RVW88582.1"/>
    </source>
</evidence>
<evidence type="ECO:0000259" key="1">
    <source>
        <dbReference type="Pfam" id="PF00078"/>
    </source>
</evidence>
<dbReference type="PANTHER" id="PTHR46890:SF48">
    <property type="entry name" value="RNA-DIRECTED DNA POLYMERASE"/>
    <property type="match status" value="1"/>
</dbReference>
<proteinExistence type="predicted"/>
<dbReference type="EMBL" id="QGNW01000172">
    <property type="protein sequence ID" value="RVW88582.1"/>
    <property type="molecule type" value="Genomic_DNA"/>
</dbReference>